<keyword evidence="13" id="KW-1185">Reference proteome</keyword>
<accession>A0A433QCP7</accession>
<evidence type="ECO:0000256" key="7">
    <source>
        <dbReference type="ARBA" id="ARBA00022982"/>
    </source>
</evidence>
<evidence type="ECO:0000313" key="12">
    <source>
        <dbReference type="EMBL" id="RUS27531.1"/>
    </source>
</evidence>
<comment type="caution">
    <text evidence="12">The sequence shown here is derived from an EMBL/GenBank/DDBJ whole genome shotgun (WGS) entry which is preliminary data.</text>
</comment>
<evidence type="ECO:0000256" key="10">
    <source>
        <dbReference type="ARBA" id="ARBA00023136"/>
    </source>
</evidence>
<sequence>MGGGKYMGNWGHLGGPIQRRTEWDTCSGCGELPLTPSIAGNTNPLQPTYQLSNRPFLFLNATNRQGIVVYSLSPFEQRALAGALHNAIFNTTRRIISQVPYIGIPGFIGYSIFSWGKGRHEFLASKAGGGH</sequence>
<evidence type="ECO:0000256" key="8">
    <source>
        <dbReference type="ARBA" id="ARBA00022989"/>
    </source>
</evidence>
<comment type="subcellular location">
    <subcellularLocation>
        <location evidence="1 11">Mitochondrion inner membrane</location>
        <topology evidence="1 11">Single-pass membrane protein</topology>
    </subcellularLocation>
</comment>
<evidence type="ECO:0000256" key="9">
    <source>
        <dbReference type="ARBA" id="ARBA00023128"/>
    </source>
</evidence>
<comment type="similarity">
    <text evidence="2 11">Belongs to the UQCRQ/QCR8 family.</text>
</comment>
<keyword evidence="6 11" id="KW-0999">Mitochondrion inner membrane</keyword>
<keyword evidence="10" id="KW-0472">Membrane</keyword>
<evidence type="ECO:0000256" key="2">
    <source>
        <dbReference type="ARBA" id="ARBA00007668"/>
    </source>
</evidence>
<keyword evidence="9 11" id="KW-0496">Mitochondrion</keyword>
<evidence type="ECO:0000256" key="5">
    <source>
        <dbReference type="ARBA" id="ARBA00022692"/>
    </source>
</evidence>
<comment type="subunit">
    <text evidence="11">Component of the ubiquinol-cytochrome c oxidoreductase (cytochrome b-c1 complex, complex III, CIII), a multisubunit enzyme composed of 3 respiratory subunits cytochrome b, cytochrome c1 and Rieske protein, 2 core protein subunits, and additional low-molecular weight protein subunits. The complex exists as an obligatory dimer and forms supercomplexes (SCs) in the inner mitochondrial membrane with cytochrome c oxidase (complex IV, CIV).</text>
</comment>
<dbReference type="AlphaFoldDB" id="A0A433QCP7"/>
<reference evidence="12 13" key="1">
    <citation type="journal article" date="2018" name="New Phytol.">
        <title>Phylogenomics of Endogonaceae and evolution of mycorrhizas within Mucoromycota.</title>
        <authorList>
            <person name="Chang Y."/>
            <person name="Desiro A."/>
            <person name="Na H."/>
            <person name="Sandor L."/>
            <person name="Lipzen A."/>
            <person name="Clum A."/>
            <person name="Barry K."/>
            <person name="Grigoriev I.V."/>
            <person name="Martin F.M."/>
            <person name="Stajich J.E."/>
            <person name="Smith M.E."/>
            <person name="Bonito G."/>
            <person name="Spatafora J.W."/>
        </authorList>
    </citation>
    <scope>NUCLEOTIDE SEQUENCE [LARGE SCALE GENOMIC DNA]</scope>
    <source>
        <strain evidence="12 13">AD002</strain>
    </source>
</reference>
<dbReference type="GO" id="GO:0005743">
    <property type="term" value="C:mitochondrial inner membrane"/>
    <property type="evidence" value="ECO:0007669"/>
    <property type="project" value="UniProtKB-SubCell"/>
</dbReference>
<keyword evidence="5" id="KW-0812">Transmembrane</keyword>
<proteinExistence type="inferred from homology"/>
<dbReference type="PANTHER" id="PTHR12119:SF2">
    <property type="entry name" value="CYTOCHROME B-C1 COMPLEX SUBUNIT 8"/>
    <property type="match status" value="1"/>
</dbReference>
<protein>
    <recommendedName>
        <fullName evidence="11">Cytochrome b-c1 complex subunit 8</fullName>
    </recommendedName>
    <alternativeName>
        <fullName evidence="11">Complex III subunit 8</fullName>
    </alternativeName>
</protein>
<name>A0A433QCP7_9FUNG</name>
<evidence type="ECO:0000313" key="13">
    <source>
        <dbReference type="Proteomes" id="UP000274822"/>
    </source>
</evidence>
<dbReference type="EMBL" id="RBNJ01008220">
    <property type="protein sequence ID" value="RUS27531.1"/>
    <property type="molecule type" value="Genomic_DNA"/>
</dbReference>
<evidence type="ECO:0000256" key="3">
    <source>
        <dbReference type="ARBA" id="ARBA00022448"/>
    </source>
</evidence>
<evidence type="ECO:0000256" key="11">
    <source>
        <dbReference type="RuleBase" id="RU368118"/>
    </source>
</evidence>
<keyword evidence="8" id="KW-1133">Transmembrane helix</keyword>
<comment type="function">
    <text evidence="11">Component of the ubiquinol-cytochrome c oxidoreductase, a multisubunit transmembrane complex that is part of the mitochondrial electron transport chain which drives oxidative phosphorylation. The complex plays an important role in the uptake of multiple carbon sources present in different host niches.</text>
</comment>
<dbReference type="GO" id="GO:0045275">
    <property type="term" value="C:respiratory chain complex III"/>
    <property type="evidence" value="ECO:0007669"/>
    <property type="project" value="UniProtKB-UniRule"/>
</dbReference>
<evidence type="ECO:0000256" key="1">
    <source>
        <dbReference type="ARBA" id="ARBA00004434"/>
    </source>
</evidence>
<evidence type="ECO:0000256" key="6">
    <source>
        <dbReference type="ARBA" id="ARBA00022792"/>
    </source>
</evidence>
<dbReference type="InterPro" id="IPR036642">
    <property type="entry name" value="Cyt_bc1_su8_sf"/>
</dbReference>
<keyword evidence="3 11" id="KW-0813">Transport</keyword>
<dbReference type="SUPFAM" id="SSF81508">
    <property type="entry name" value="Ubiquinone-binding protein QP-C of cytochrome bc1 complex (Ubiquinol-cytochrome c reductase)"/>
    <property type="match status" value="1"/>
</dbReference>
<dbReference type="InterPro" id="IPR004205">
    <property type="entry name" value="Cyt_bc1_su8"/>
</dbReference>
<dbReference type="Pfam" id="PF02939">
    <property type="entry name" value="UcrQ"/>
    <property type="match status" value="1"/>
</dbReference>
<dbReference type="PANTHER" id="PTHR12119">
    <property type="entry name" value="UBIQUINOL-CYTOCHROME C REDUCTASE COMPLEX UBIQUINONE-BINDING PROTEIN QP-C"/>
    <property type="match status" value="1"/>
</dbReference>
<dbReference type="Gene3D" id="1.20.5.210">
    <property type="entry name" value="Cytochrome b-c1 complex subunit 8"/>
    <property type="match status" value="1"/>
</dbReference>
<keyword evidence="4 11" id="KW-0679">Respiratory chain</keyword>
<dbReference type="Proteomes" id="UP000274822">
    <property type="component" value="Unassembled WGS sequence"/>
</dbReference>
<gene>
    <name evidence="12" type="ORF">BC938DRAFT_483111</name>
</gene>
<dbReference type="GO" id="GO:0006122">
    <property type="term" value="P:mitochondrial electron transport, ubiquinol to cytochrome c"/>
    <property type="evidence" value="ECO:0007669"/>
    <property type="project" value="UniProtKB-UniRule"/>
</dbReference>
<evidence type="ECO:0000256" key="4">
    <source>
        <dbReference type="ARBA" id="ARBA00022660"/>
    </source>
</evidence>
<organism evidence="12 13">
    <name type="scientific">Jimgerdemannia flammicorona</name>
    <dbReference type="NCBI Taxonomy" id="994334"/>
    <lineage>
        <taxon>Eukaryota</taxon>
        <taxon>Fungi</taxon>
        <taxon>Fungi incertae sedis</taxon>
        <taxon>Mucoromycota</taxon>
        <taxon>Mucoromycotina</taxon>
        <taxon>Endogonomycetes</taxon>
        <taxon>Endogonales</taxon>
        <taxon>Endogonaceae</taxon>
        <taxon>Jimgerdemannia</taxon>
    </lineage>
</organism>
<keyword evidence="7 11" id="KW-0249">Electron transport</keyword>